<dbReference type="EMBL" id="JBHSFP010000036">
    <property type="protein sequence ID" value="MFC4535837.1"/>
    <property type="molecule type" value="Genomic_DNA"/>
</dbReference>
<dbReference type="SUPFAM" id="SSF48452">
    <property type="entry name" value="TPR-like"/>
    <property type="match status" value="2"/>
</dbReference>
<dbReference type="Pfam" id="PF13432">
    <property type="entry name" value="TPR_16"/>
    <property type="match status" value="2"/>
</dbReference>
<keyword evidence="3" id="KW-1185">Reference proteome</keyword>
<keyword evidence="1" id="KW-0732">Signal</keyword>
<dbReference type="RefSeq" id="WP_380849184.1">
    <property type="nucleotide sequence ID" value="NZ_JBHSFP010000036.1"/>
</dbReference>
<dbReference type="SMART" id="SM00028">
    <property type="entry name" value="TPR"/>
    <property type="match status" value="4"/>
</dbReference>
<feature type="chain" id="PRO_5046871163" evidence="1">
    <location>
        <begin position="43"/>
        <end position="445"/>
    </location>
</feature>
<dbReference type="PROSITE" id="PS51318">
    <property type="entry name" value="TAT"/>
    <property type="match status" value="1"/>
</dbReference>
<proteinExistence type="predicted"/>
<reference evidence="3" key="1">
    <citation type="journal article" date="2019" name="Int. J. Syst. Evol. Microbiol.">
        <title>The Global Catalogue of Microorganisms (GCM) 10K type strain sequencing project: providing services to taxonomists for standard genome sequencing and annotation.</title>
        <authorList>
            <consortium name="The Broad Institute Genomics Platform"/>
            <consortium name="The Broad Institute Genome Sequencing Center for Infectious Disease"/>
            <person name="Wu L."/>
            <person name="Ma J."/>
        </authorList>
    </citation>
    <scope>NUCLEOTIDE SEQUENCE [LARGE SCALE GENOMIC DNA]</scope>
    <source>
        <strain evidence="3">CGMCC 4.7132</strain>
    </source>
</reference>
<protein>
    <submittedName>
        <fullName evidence="2">Tetratricopeptide repeat protein</fullName>
    </submittedName>
</protein>
<dbReference type="Proteomes" id="UP001596004">
    <property type="component" value="Unassembled WGS sequence"/>
</dbReference>
<comment type="caution">
    <text evidence="2">The sequence shown here is derived from an EMBL/GenBank/DDBJ whole genome shotgun (WGS) entry which is preliminary data.</text>
</comment>
<evidence type="ECO:0000313" key="2">
    <source>
        <dbReference type="EMBL" id="MFC4535837.1"/>
    </source>
</evidence>
<organism evidence="2 3">
    <name type="scientific">Sphaerisporangium dianthi</name>
    <dbReference type="NCBI Taxonomy" id="1436120"/>
    <lineage>
        <taxon>Bacteria</taxon>
        <taxon>Bacillati</taxon>
        <taxon>Actinomycetota</taxon>
        <taxon>Actinomycetes</taxon>
        <taxon>Streptosporangiales</taxon>
        <taxon>Streptosporangiaceae</taxon>
        <taxon>Sphaerisporangium</taxon>
    </lineage>
</organism>
<evidence type="ECO:0000256" key="1">
    <source>
        <dbReference type="SAM" id="SignalP"/>
    </source>
</evidence>
<feature type="signal peptide" evidence="1">
    <location>
        <begin position="1"/>
        <end position="42"/>
    </location>
</feature>
<dbReference type="Gene3D" id="1.25.40.10">
    <property type="entry name" value="Tetratricopeptide repeat domain"/>
    <property type="match status" value="2"/>
</dbReference>
<sequence>MSRLDRHRRRGGLRAAALTGAGALAAALAVTAAATLLPSAQASPTGPVAAGQAPAAVAPGEVPRTPAGAAAAVMNLAERLKRLPGDHQAWASLGVAYVEQARVTADPSSYARAEEALRRAAALAPDDPAVLTGRAALAAGRHEFADAVRLARRAVAANPYGAAAYGVLADARTQLGDYAGATEAVRRMMDLKPGVASFTRASYDAELRGDVREARRLLEAALGDAFAPEDVAYCRYYLGELALRAGELPRAGRMYQEALRAFPGFVPALAGQARAEALAGRPDRAADGYAAVVARLPLAQYIVEYGEVLRKLGRDPGGQWALLKAQRRLMAAGGVRDDLTWAEFEADHGSPAVAVRHAEAEYARNPNMAAADALAWALHKAGRSREALPYAVKATARGWRNALARYHRGAIEHALGRGSAARPLAGATSVNPRFSPALPALARPS</sequence>
<accession>A0ABV9CSV2</accession>
<name>A0ABV9CSV2_9ACTN</name>
<dbReference type="InterPro" id="IPR019734">
    <property type="entry name" value="TPR_rpt"/>
</dbReference>
<dbReference type="InterPro" id="IPR011990">
    <property type="entry name" value="TPR-like_helical_dom_sf"/>
</dbReference>
<evidence type="ECO:0000313" key="3">
    <source>
        <dbReference type="Proteomes" id="UP001596004"/>
    </source>
</evidence>
<gene>
    <name evidence="2" type="ORF">ACFO60_34165</name>
</gene>
<dbReference type="InterPro" id="IPR006311">
    <property type="entry name" value="TAT_signal"/>
</dbReference>